<comment type="caution">
    <text evidence="2">The sequence shown here is derived from an EMBL/GenBank/DDBJ whole genome shotgun (WGS) entry which is preliminary data.</text>
</comment>
<evidence type="ECO:0000313" key="3">
    <source>
        <dbReference type="Proteomes" id="UP000288168"/>
    </source>
</evidence>
<dbReference type="AlphaFoldDB" id="A0A428QZ29"/>
<name>A0A428QZ29_9HYPO</name>
<accession>A0A428QZ29</accession>
<sequence length="161" mass="17760">MSSDFGTKHRLSPVYNTRYDASAGENDGPQNGSKTDAPLAPSPSGCRIDPRARCSRRQWTTNRRQASVHVALALGSPLLNYDSPRLRTTTSVDALLSAGKQLALLRLCDGQRAACLSSETEEPLVDRGNRPRLSASQRFANGWMMLARSWSRNKRKTSSRI</sequence>
<protein>
    <submittedName>
        <fullName evidence="2">Uncharacterized protein</fullName>
    </submittedName>
</protein>
<dbReference type="OrthoDB" id="10479251at2759"/>
<dbReference type="Proteomes" id="UP000288168">
    <property type="component" value="Unassembled WGS sequence"/>
</dbReference>
<keyword evidence="3" id="KW-1185">Reference proteome</keyword>
<evidence type="ECO:0000256" key="1">
    <source>
        <dbReference type="SAM" id="MobiDB-lite"/>
    </source>
</evidence>
<evidence type="ECO:0000313" key="2">
    <source>
        <dbReference type="EMBL" id="RSL70550.1"/>
    </source>
</evidence>
<organism evidence="2 3">
    <name type="scientific">Fusarium duplospermum</name>
    <dbReference type="NCBI Taxonomy" id="1325734"/>
    <lineage>
        <taxon>Eukaryota</taxon>
        <taxon>Fungi</taxon>
        <taxon>Dikarya</taxon>
        <taxon>Ascomycota</taxon>
        <taxon>Pezizomycotina</taxon>
        <taxon>Sordariomycetes</taxon>
        <taxon>Hypocreomycetidae</taxon>
        <taxon>Hypocreales</taxon>
        <taxon>Nectriaceae</taxon>
        <taxon>Fusarium</taxon>
        <taxon>Fusarium solani species complex</taxon>
    </lineage>
</organism>
<feature type="region of interest" description="Disordered" evidence="1">
    <location>
        <begin position="1"/>
        <end position="50"/>
    </location>
</feature>
<gene>
    <name evidence="2" type="ORF">CEP54_001758</name>
</gene>
<dbReference type="EMBL" id="NKCI01000009">
    <property type="protein sequence ID" value="RSL70550.1"/>
    <property type="molecule type" value="Genomic_DNA"/>
</dbReference>
<proteinExistence type="predicted"/>
<reference evidence="2 3" key="1">
    <citation type="submission" date="2017-06" db="EMBL/GenBank/DDBJ databases">
        <title>Comparative genomic analysis of Ambrosia Fusariam Clade fungi.</title>
        <authorList>
            <person name="Stajich J.E."/>
            <person name="Carrillo J."/>
            <person name="Kijimoto T."/>
            <person name="Eskalen A."/>
            <person name="O'Donnell K."/>
            <person name="Kasson M."/>
        </authorList>
    </citation>
    <scope>NUCLEOTIDE SEQUENCE [LARGE SCALE GENOMIC DNA]</scope>
    <source>
        <strain evidence="2 3">NRRL62584</strain>
    </source>
</reference>